<keyword evidence="5 10" id="KW-0547">Nucleotide-binding</keyword>
<evidence type="ECO:0000256" key="9">
    <source>
        <dbReference type="ARBA" id="ARBA00023054"/>
    </source>
</evidence>
<feature type="binding site" evidence="10">
    <location>
        <begin position="625"/>
        <end position="626"/>
    </location>
    <ligand>
        <name>ATP</name>
        <dbReference type="ChEBI" id="CHEBI:30616"/>
    </ligand>
</feature>
<keyword evidence="4 11" id="KW-0479">Metal-binding</keyword>
<dbReference type="GO" id="GO:0008143">
    <property type="term" value="F:poly(A) binding"/>
    <property type="evidence" value="ECO:0007669"/>
    <property type="project" value="TreeGrafter"/>
</dbReference>
<dbReference type="Pfam" id="PF25586">
    <property type="entry name" value="zf-CCCH_PAN3"/>
    <property type="match status" value="1"/>
</dbReference>
<feature type="compositionally biased region" description="Low complexity" evidence="12">
    <location>
        <begin position="173"/>
        <end position="183"/>
    </location>
</feature>
<evidence type="ECO:0000256" key="7">
    <source>
        <dbReference type="ARBA" id="ARBA00022833"/>
    </source>
</evidence>
<name>A0A9P4K5K7_9PLEO</name>
<dbReference type="Gene3D" id="6.10.250.3160">
    <property type="match status" value="1"/>
</dbReference>
<dbReference type="AlphaFoldDB" id="A0A9P4K5K7"/>
<dbReference type="InterPro" id="IPR011009">
    <property type="entry name" value="Kinase-like_dom_sf"/>
</dbReference>
<feature type="region of interest" description="Knob domain" evidence="10">
    <location>
        <begin position="776"/>
        <end position="885"/>
    </location>
</feature>
<evidence type="ECO:0000256" key="8">
    <source>
        <dbReference type="ARBA" id="ARBA00022840"/>
    </source>
</evidence>
<dbReference type="SUPFAM" id="SSF56112">
    <property type="entry name" value="Protein kinase-like (PK-like)"/>
    <property type="match status" value="1"/>
</dbReference>
<dbReference type="GO" id="GO:0000289">
    <property type="term" value="P:nuclear-transcribed mRNA poly(A) tail shortening"/>
    <property type="evidence" value="ECO:0007669"/>
    <property type="project" value="UniProtKB-UniRule"/>
</dbReference>
<feature type="binding site" evidence="10">
    <location>
        <begin position="562"/>
        <end position="569"/>
    </location>
    <ligand>
        <name>ATP</name>
        <dbReference type="ChEBI" id="CHEBI:30616"/>
    </ligand>
</feature>
<dbReference type="GO" id="GO:0005524">
    <property type="term" value="F:ATP binding"/>
    <property type="evidence" value="ECO:0007669"/>
    <property type="project" value="UniProtKB-UniRule"/>
</dbReference>
<accession>A0A9P4K5K7</accession>
<comment type="caution">
    <text evidence="10">Lacks conserved residue(s) required for the propagation of feature annotation.</text>
</comment>
<evidence type="ECO:0000313" key="16">
    <source>
        <dbReference type="Proteomes" id="UP000800093"/>
    </source>
</evidence>
<dbReference type="Proteomes" id="UP000800093">
    <property type="component" value="Unassembled WGS sequence"/>
</dbReference>
<dbReference type="Gene3D" id="1.10.510.10">
    <property type="entry name" value="Transferase(Phosphotransferase) domain 1"/>
    <property type="match status" value="1"/>
</dbReference>
<feature type="compositionally biased region" description="Polar residues" evidence="12">
    <location>
        <begin position="99"/>
        <end position="115"/>
    </location>
</feature>
<dbReference type="InterPro" id="IPR030844">
    <property type="entry name" value="PAN3"/>
</dbReference>
<feature type="compositionally biased region" description="Polar residues" evidence="12">
    <location>
        <begin position="284"/>
        <end position="305"/>
    </location>
</feature>
<dbReference type="HAMAP" id="MF_03181">
    <property type="entry name" value="PAN3"/>
    <property type="match status" value="1"/>
</dbReference>
<dbReference type="PANTHER" id="PTHR12272:SF11">
    <property type="entry name" value="PAN2-PAN3 DEADENYLATION COMPLEX SUBUNIT PAN3"/>
    <property type="match status" value="1"/>
</dbReference>
<evidence type="ECO:0000256" key="6">
    <source>
        <dbReference type="ARBA" id="ARBA00022771"/>
    </source>
</evidence>
<keyword evidence="9 10" id="KW-0175">Coiled coil</keyword>
<feature type="domain" description="Protein kinase" evidence="13">
    <location>
        <begin position="484"/>
        <end position="776"/>
    </location>
</feature>
<comment type="subcellular location">
    <subcellularLocation>
        <location evidence="1 10">Cytoplasm</location>
    </subcellularLocation>
</comment>
<comment type="caution">
    <text evidence="15">The sequence shown here is derived from an EMBL/GenBank/DDBJ whole genome shotgun (WGS) entry which is preliminary data.</text>
</comment>
<comment type="similarity">
    <text evidence="10">Belongs to the protein kinase superfamily. PAN3 family.</text>
</comment>
<dbReference type="Pfam" id="PF18101">
    <property type="entry name" value="Pan3_CK"/>
    <property type="match status" value="1"/>
</dbReference>
<evidence type="ECO:0000256" key="11">
    <source>
        <dbReference type="PROSITE-ProRule" id="PRU00723"/>
    </source>
</evidence>
<keyword evidence="16" id="KW-1185">Reference proteome</keyword>
<dbReference type="GO" id="GO:0004672">
    <property type="term" value="F:protein kinase activity"/>
    <property type="evidence" value="ECO:0007669"/>
    <property type="project" value="InterPro"/>
</dbReference>
<keyword evidence="7 11" id="KW-0862">Zinc</keyword>
<dbReference type="GO" id="GO:0000932">
    <property type="term" value="C:P-body"/>
    <property type="evidence" value="ECO:0007669"/>
    <property type="project" value="TreeGrafter"/>
</dbReference>
<feature type="zinc finger region" description="C3H1-type" evidence="11">
    <location>
        <begin position="241"/>
        <end position="269"/>
    </location>
</feature>
<feature type="compositionally biased region" description="Basic residues" evidence="12">
    <location>
        <begin position="139"/>
        <end position="149"/>
    </location>
</feature>
<keyword evidence="8 10" id="KW-0067">ATP-binding</keyword>
<feature type="coiled-coil region" evidence="10">
    <location>
        <begin position="737"/>
        <end position="775"/>
    </location>
</feature>
<keyword evidence="2 10" id="KW-0963">Cytoplasm</keyword>
<organism evidence="15 16">
    <name type="scientific">Lojkania enalia</name>
    <dbReference type="NCBI Taxonomy" id="147567"/>
    <lineage>
        <taxon>Eukaryota</taxon>
        <taxon>Fungi</taxon>
        <taxon>Dikarya</taxon>
        <taxon>Ascomycota</taxon>
        <taxon>Pezizomycotina</taxon>
        <taxon>Dothideomycetes</taxon>
        <taxon>Pleosporomycetidae</taxon>
        <taxon>Pleosporales</taxon>
        <taxon>Pleosporales incertae sedis</taxon>
        <taxon>Lojkania</taxon>
    </lineage>
</organism>
<feature type="compositionally biased region" description="Polar residues" evidence="12">
    <location>
        <begin position="24"/>
        <end position="39"/>
    </location>
</feature>
<feature type="compositionally biased region" description="Low complexity" evidence="12">
    <location>
        <begin position="306"/>
        <end position="316"/>
    </location>
</feature>
<evidence type="ECO:0000256" key="3">
    <source>
        <dbReference type="ARBA" id="ARBA00022664"/>
    </source>
</evidence>
<dbReference type="FunFam" id="1.10.287.3700:FF:000001">
    <property type="entry name" value="PAN2-PAN3 deadenylation complex subunit PAN3"/>
    <property type="match status" value="1"/>
</dbReference>
<comment type="function">
    <text evidence="10">Regulatory subunit of the poly(A)-nuclease (PAN) deadenylation complex, one of two cytoplasmic mRNA deadenylases involved in mRNA turnover. PAN specifically shortens poly(A) tails of RNA and the activity is stimulated by poly(A)-binding protein PAB1. PAN deadenylation is followed by rapid degradation of the shortened mRNA tails by the CCR4-NOT complex. Deadenylated mRNAs are then degraded by two alternative mechanisms, namely exosome-mediated 3'-5' exonucleolytic degradation, or deadenlyation-dependent mRNA decaping and subsequent 5'-3' exonucleolytic degradation by XRN1. May also be involved in post-transcriptional maturation of mRNA poly(A) tails. PAN3 acts as a positive regulator for PAN activity, recruiting the catalytic subunit PAN2 to mRNA via its interaction with RNA and with PAB1.</text>
</comment>
<dbReference type="InterPro" id="IPR000719">
    <property type="entry name" value="Prot_kinase_dom"/>
</dbReference>
<dbReference type="EMBL" id="ML986695">
    <property type="protein sequence ID" value="KAF2259909.1"/>
    <property type="molecule type" value="Genomic_DNA"/>
</dbReference>
<feature type="compositionally biased region" description="Pro residues" evidence="12">
    <location>
        <begin position="67"/>
        <end position="85"/>
    </location>
</feature>
<evidence type="ECO:0000259" key="14">
    <source>
        <dbReference type="PROSITE" id="PS50103"/>
    </source>
</evidence>
<dbReference type="PANTHER" id="PTHR12272">
    <property type="entry name" value="DEADENYLATION COMPLEX SUBUNIT PAN3"/>
    <property type="match status" value="1"/>
</dbReference>
<evidence type="ECO:0000313" key="15">
    <source>
        <dbReference type="EMBL" id="KAF2259909.1"/>
    </source>
</evidence>
<comment type="domain">
    <text evidence="10">The N-terminal zinc finger binds to poly(A) RNA.</text>
</comment>
<gene>
    <name evidence="10" type="primary">PAN3</name>
    <name evidence="15" type="ORF">CC78DRAFT_536747</name>
</gene>
<evidence type="ECO:0000256" key="2">
    <source>
        <dbReference type="ARBA" id="ARBA00022490"/>
    </source>
</evidence>
<evidence type="ECO:0000259" key="13">
    <source>
        <dbReference type="PROSITE" id="PS50011"/>
    </source>
</evidence>
<evidence type="ECO:0000256" key="5">
    <source>
        <dbReference type="ARBA" id="ARBA00022741"/>
    </source>
</evidence>
<feature type="region of interest" description="Disordered" evidence="12">
    <location>
        <begin position="282"/>
        <end position="333"/>
    </location>
</feature>
<dbReference type="SUPFAM" id="SSF90229">
    <property type="entry name" value="CCCH zinc finger"/>
    <property type="match status" value="1"/>
</dbReference>
<dbReference type="Gene3D" id="1.10.287.3700">
    <property type="match status" value="1"/>
</dbReference>
<dbReference type="PROSITE" id="PS50103">
    <property type="entry name" value="ZF_C3H1"/>
    <property type="match status" value="1"/>
</dbReference>
<feature type="region of interest" description="Disordered" evidence="12">
    <location>
        <begin position="24"/>
        <end position="206"/>
    </location>
</feature>
<dbReference type="Gene3D" id="1.20.5.5160">
    <property type="match status" value="1"/>
</dbReference>
<evidence type="ECO:0000256" key="1">
    <source>
        <dbReference type="ARBA" id="ARBA00004496"/>
    </source>
</evidence>
<dbReference type="GO" id="GO:0008270">
    <property type="term" value="F:zinc ion binding"/>
    <property type="evidence" value="ECO:0007669"/>
    <property type="project" value="UniProtKB-KW"/>
</dbReference>
<feature type="compositionally biased region" description="Polar residues" evidence="12">
    <location>
        <begin position="320"/>
        <end position="332"/>
    </location>
</feature>
<proteinExistence type="inferred from homology"/>
<dbReference type="InterPro" id="IPR000571">
    <property type="entry name" value="Znf_CCCH"/>
</dbReference>
<keyword evidence="6 11" id="KW-0863">Zinc-finger</keyword>
<protein>
    <recommendedName>
        <fullName evidence="10">PAN2-PAN3 deadenylation complex subunit PAN3</fullName>
    </recommendedName>
    <alternativeName>
        <fullName evidence="10">PAB1P-dependent poly(A)-specific ribonuclease</fullName>
    </alternativeName>
    <alternativeName>
        <fullName evidence="10">Poly(A)-nuclease deadenylation complex subunit 3</fullName>
        <shortName evidence="10">PAN deadenylation complex subunit 3</shortName>
    </alternativeName>
</protein>
<evidence type="ECO:0000256" key="12">
    <source>
        <dbReference type="SAM" id="MobiDB-lite"/>
    </source>
</evidence>
<dbReference type="PROSITE" id="PS50011">
    <property type="entry name" value="PROTEIN_KINASE_DOM"/>
    <property type="match status" value="1"/>
</dbReference>
<reference evidence="16" key="1">
    <citation type="journal article" date="2020" name="Stud. Mycol.">
        <title>101 Dothideomycetes genomes: A test case for predicting lifestyles and emergence of pathogens.</title>
        <authorList>
            <person name="Haridas S."/>
            <person name="Albert R."/>
            <person name="Binder M."/>
            <person name="Bloem J."/>
            <person name="LaButti K."/>
            <person name="Salamov A."/>
            <person name="Andreopoulos B."/>
            <person name="Baker S."/>
            <person name="Barry K."/>
            <person name="Bills G."/>
            <person name="Bluhm B."/>
            <person name="Cannon C."/>
            <person name="Castanera R."/>
            <person name="Culley D."/>
            <person name="Daum C."/>
            <person name="Ezra D."/>
            <person name="Gonzalez J."/>
            <person name="Henrissat B."/>
            <person name="Kuo A."/>
            <person name="Liang C."/>
            <person name="Lipzen A."/>
            <person name="Lutzoni F."/>
            <person name="Magnuson J."/>
            <person name="Mondo S."/>
            <person name="Nolan M."/>
            <person name="Ohm R."/>
            <person name="Pangilinan J."/>
            <person name="Park H.-J."/>
            <person name="Ramirez L."/>
            <person name="Alfaro M."/>
            <person name="Sun H."/>
            <person name="Tritt A."/>
            <person name="Yoshinaga Y."/>
            <person name="Zwiers L.-H."/>
            <person name="Turgeon B."/>
            <person name="Goodwin S."/>
            <person name="Spatafora J."/>
            <person name="Crous P."/>
            <person name="Grigoriev I."/>
        </authorList>
    </citation>
    <scope>NUCLEOTIDE SEQUENCE [LARGE SCALE GENOMIC DNA]</scope>
    <source>
        <strain evidence="16">CBS 304.66</strain>
    </source>
</reference>
<dbReference type="GO" id="GO:0006397">
    <property type="term" value="P:mRNA processing"/>
    <property type="evidence" value="ECO:0007669"/>
    <property type="project" value="UniProtKB-KW"/>
</dbReference>
<feature type="domain" description="C3H1-type" evidence="14">
    <location>
        <begin position="241"/>
        <end position="269"/>
    </location>
</feature>
<feature type="binding site" evidence="10">
    <location>
        <position position="513"/>
    </location>
    <ligand>
        <name>ATP</name>
        <dbReference type="ChEBI" id="CHEBI:30616"/>
    </ligand>
</feature>
<evidence type="ECO:0000256" key="10">
    <source>
        <dbReference type="HAMAP-Rule" id="MF_03181"/>
    </source>
</evidence>
<comment type="domain">
    <text evidence="10">The pseudokinase domain, the coiled-coil (CC), and C-terminal knob domain (CK) form a structural unit (PKC) that forms an extensive high-affinity interaction surface for PAN2.</text>
</comment>
<feature type="region of interest" description="Disordered" evidence="12">
    <location>
        <begin position="220"/>
        <end position="241"/>
    </location>
</feature>
<keyword evidence="3 10" id="KW-0507">mRNA processing</keyword>
<dbReference type="OrthoDB" id="204958at2759"/>
<feature type="compositionally biased region" description="Low complexity" evidence="12">
    <location>
        <begin position="123"/>
        <end position="138"/>
    </location>
</feature>
<comment type="subunit">
    <text evidence="10">Homodimer. Forms a heterotrimer with a catalytic subunit PAN2 to form the poly(A)-nuclease (PAN) deadenylation complex. Interacts (via PAM-2 motif) with poly(A)-binding protein PAB1 (via PABC domain), conferring substrate specificity of the enzyme complex.</text>
</comment>
<evidence type="ECO:0000256" key="4">
    <source>
        <dbReference type="ARBA" id="ARBA00022723"/>
    </source>
</evidence>
<sequence>MSRFSPGDVQEAAASHSLVTTMNAQSDVLSGSSPTTTTAVVREGTHTGPRPANKAESDPAPARAYPSQPPPQSQPQPPSSPPLSPTPALVPHAPVILDSGSSTPNSHAELTSSGGESLRAHETAAASARPSTTTTTQRKQARSSRRTKPQKSGARWSKNGVSSDDTGSDHKASLSQSSSSSPHKVPPSPKTSRPANRPHLHPSFAPTDAAAQKGRYMAASFGGASGDSRRGVSSPRPKGREAKNTFCRNVTIYGHCRYENTCPYIHDPSKLNQNENAKKRFNVDSPSFTPLQASTNGSLTPSSRSAAISPKAANAAVFTPKSQRSTTSTPSLHTKEPALDWHQQDYQEFVPQTFDSQMVDPSASASVLGYDPFNAPSTIPTITGTGHQTPAINPYVQDPTGLSGTPYYQGANTFQTAPSFHLYWPIGPQPMNLLGYQRTAHDFFIPETLREELQKKSEVARQILPNSSLPPIEQYHSLVCLDTTQHKNQSVFGYQSWIYKAVSSKDGNTYALRRLENFRLTNENAIRSVQPWKRFFNASVVTIHDAFTTRAFGDSSLILVTDYHPCSKSLAEEHFKTAAMPRFHGRQAGSSQIPEQVLWGYLVQVASALKAIHGVGLAARLITPSKVLLTSKNRIRLNACGILDVVNFENTRPLAELQADDLHQLGRLVLCIANNSLTAHLNMQKSMEHLGRLYTARLKECVQWLLNPQPSPSTPTSPTAGGTMQKDIDTFLGGIAEQFASVFDSTLHAEDTLISTLGRELESSRLVRLLIKLNFINERPELDASIPVSTGSAASPPAAWAETGERYYLKLFRDYVFHQVDASGHPVTNLAHVLDCLNKLDAGSEEKIALISRDEQNVLIVSYRELKRGMESAFQDLLKAGRSAR</sequence>
<dbReference type="InterPro" id="IPR041332">
    <property type="entry name" value="Pan3_CK"/>
</dbReference>
<dbReference type="GO" id="GO:0031251">
    <property type="term" value="C:PAN complex"/>
    <property type="evidence" value="ECO:0007669"/>
    <property type="project" value="UniProtKB-UniRule"/>
</dbReference>
<dbReference type="InterPro" id="IPR036855">
    <property type="entry name" value="Znf_CCCH_sf"/>
</dbReference>
<comment type="domain">
    <text evidence="10">Contains a pseudokinase domain. The protein kinase domain is predicted to be catalytically inactive because some of the residues important for catalytic activity are substituted and it lacks the equivalent of the binding site for a peptide substrate. However, it has retained an ATP-binding site and ATP-binding is required for mRNA degradation, stimulating the activity of the PAN2 nuclease in vitro. The nucleotide-binding site is juxtaposed to the RNase active site of PAN2 in the complex and may actually bind nucleosides of a poly(A) RNA rather than ATP, feeding the poly(A)-tail to the active site of the deadenylase and thus increasing the efficiency with which this distributive enzyme degrades oligo(A) RNAs.</text>
</comment>